<feature type="compositionally biased region" description="Basic and acidic residues" evidence="9">
    <location>
        <begin position="729"/>
        <end position="742"/>
    </location>
</feature>
<feature type="compositionally biased region" description="Basic and acidic residues" evidence="9">
    <location>
        <begin position="882"/>
        <end position="891"/>
    </location>
</feature>
<evidence type="ECO:0000313" key="13">
    <source>
        <dbReference type="Proteomes" id="UP001295794"/>
    </source>
</evidence>
<evidence type="ECO:0000313" key="12">
    <source>
        <dbReference type="EMBL" id="CAK5280386.1"/>
    </source>
</evidence>
<feature type="compositionally biased region" description="Polar residues" evidence="9">
    <location>
        <begin position="1059"/>
        <end position="1074"/>
    </location>
</feature>
<comment type="subcellular location">
    <subcellularLocation>
        <location evidence="1">Endoplasmic reticulum membrane</location>
    </subcellularLocation>
</comment>
<evidence type="ECO:0000256" key="4">
    <source>
        <dbReference type="ARBA" id="ARBA00022824"/>
    </source>
</evidence>
<dbReference type="GO" id="GO:0008289">
    <property type="term" value="F:lipid binding"/>
    <property type="evidence" value="ECO:0007669"/>
    <property type="project" value="UniProtKB-KW"/>
</dbReference>
<evidence type="ECO:0000256" key="1">
    <source>
        <dbReference type="ARBA" id="ARBA00004586"/>
    </source>
</evidence>
<feature type="region of interest" description="Disordered" evidence="9">
    <location>
        <begin position="1010"/>
        <end position="1132"/>
    </location>
</feature>
<evidence type="ECO:0000256" key="8">
    <source>
        <dbReference type="ARBA" id="ARBA00023136"/>
    </source>
</evidence>
<keyword evidence="3 10" id="KW-0812">Transmembrane</keyword>
<gene>
    <name evidence="12" type="ORF">MYCIT1_LOCUS30877</name>
</gene>
<dbReference type="GO" id="GO:1990456">
    <property type="term" value="P:mitochondrion-endoplasmic reticulum membrane tethering"/>
    <property type="evidence" value="ECO:0007669"/>
    <property type="project" value="TreeGrafter"/>
</dbReference>
<keyword evidence="2" id="KW-0813">Transport</keyword>
<evidence type="ECO:0000256" key="10">
    <source>
        <dbReference type="SAM" id="Phobius"/>
    </source>
</evidence>
<dbReference type="InterPro" id="IPR031468">
    <property type="entry name" value="SMP_LBD"/>
</dbReference>
<keyword evidence="4" id="KW-0256">Endoplasmic reticulum</keyword>
<dbReference type="PROSITE" id="PS51847">
    <property type="entry name" value="SMP"/>
    <property type="match status" value="1"/>
</dbReference>
<evidence type="ECO:0000256" key="9">
    <source>
        <dbReference type="SAM" id="MobiDB-lite"/>
    </source>
</evidence>
<feature type="compositionally biased region" description="Basic and acidic residues" evidence="9">
    <location>
        <begin position="837"/>
        <end position="851"/>
    </location>
</feature>
<dbReference type="EMBL" id="CAVNYO010000440">
    <property type="protein sequence ID" value="CAK5280386.1"/>
    <property type="molecule type" value="Genomic_DNA"/>
</dbReference>
<feature type="region of interest" description="Disordered" evidence="9">
    <location>
        <begin position="644"/>
        <end position="956"/>
    </location>
</feature>
<name>A0AAD2HQP1_9AGAR</name>
<dbReference type="Proteomes" id="UP001295794">
    <property type="component" value="Unassembled WGS sequence"/>
</dbReference>
<evidence type="ECO:0000259" key="11">
    <source>
        <dbReference type="PROSITE" id="PS51847"/>
    </source>
</evidence>
<feature type="compositionally biased region" description="Low complexity" evidence="9">
    <location>
        <begin position="1097"/>
        <end position="1121"/>
    </location>
</feature>
<dbReference type="Pfam" id="PF10296">
    <property type="entry name" value="MMM1"/>
    <property type="match status" value="1"/>
</dbReference>
<dbReference type="GO" id="GO:0015914">
    <property type="term" value="P:phospholipid transport"/>
    <property type="evidence" value="ECO:0007669"/>
    <property type="project" value="TreeGrafter"/>
</dbReference>
<feature type="transmembrane region" description="Helical" evidence="10">
    <location>
        <begin position="148"/>
        <end position="171"/>
    </location>
</feature>
<keyword evidence="5 10" id="KW-1133">Transmembrane helix</keyword>
<sequence>MLSRLYASTSSPAEPSDRDVLGDRRIFLDTETYRLVFAVPDLTWGRVARIVEQAVNPMYKGLYGIFEHDMEEVAQLFADLELQAKEVRPSLTFLFPKGQRRFIPSTTNTWSRFDRPKLDVDVDVTWHQQQRPQSTDSCTHWMSLQSLFYAYILGGFTFLPLVIAGVVYYSIYTAVPVGDLDARKKLRGELAQRVREEDPDPTAAAASAAALDTNDMPKTRKGWLTMRRTFEESSLDGSYVTLVRSLLDARSKDPKKSRPKDMWYVVLKGKILYLYEDEAMTECEAAIELGSHEVTISPEGLLDGELFAKRNAICLRPKGQGAEKSGMPSVTKEMQLEGIDVEGKIAEADLGPRKAEKERDVLEEENKAKDAAREEALDAATPWFIFVRDNVLMEDWYLALVHASDHPPQTPLLAPLQPVFQVADMNHLVNTLDEQPDVIPMRWFNALLGRVLFSHYRTQNLEDFILSRLMKKLSKVKRPTFLTDIVVTEVSVGNKAPTFSKPMLKELTKEGDASLEVHVLHKGEFRITVEATATINLGSRFKPYTVKLVLAVVLKEIEGNLLVKVKRPPSNRIWYAFTQTPRMVLEVEPIVSDRQITWSMITSTLESSIKSVIQESVVMPNMDDVAFFDSLPYSHRGGIWADAARRDKPASSMSEQPDDEDGSTTSGPEVGLRETQSAAELTHEPIATPPDTAETHSLTEVSSSRPTKRKSWFSTTRSEGMPNVEEVDDVTRGRSVEVDKSQTQRSRSTPNAPSDSTASVDSGEEPHLRPPSQPIRGHSKSNSVDEFTDSSSASVASGSSPMSSSLLSTLKSRDKQAISNTAKETIRKWSANWSGLMKDKDNRPEHEEMPDHGLFGSRSRTDMSNMVSHKARQSYAEVRAAVAERRGRGRDPSPVPSIPEPRDRAATLQPNGTETVSTNSIARAATDEGTAKKPSPSPSRLSTLELPSAETGTPSPIFVQPQAMMMTIPGIHASHRGQVMSMGYVAPDPTPPTPDTRVRTPAISSVYRLWKNPASDPPSASEEAAAALAPRPTPPPLPPRSRRTTSVSNVLRPEADAPQLSNAETAQPSASEALQTIADKDKDKRASRELVGNGFPLPSTSPSSRRSTLSSADDQPVGVANPGPPLPPRRPQ</sequence>
<keyword evidence="6" id="KW-0445">Lipid transport</keyword>
<proteinExistence type="predicted"/>
<dbReference type="InterPro" id="IPR019411">
    <property type="entry name" value="MMM1_dom"/>
</dbReference>
<feature type="compositionally biased region" description="Basic and acidic residues" evidence="9">
    <location>
        <begin position="1078"/>
        <end position="1088"/>
    </location>
</feature>
<protein>
    <recommendedName>
        <fullName evidence="11">SMP-LTD domain-containing protein</fullName>
    </recommendedName>
</protein>
<dbReference type="PANTHER" id="PTHR13466">
    <property type="entry name" value="TEX2 PROTEIN-RELATED"/>
    <property type="match status" value="1"/>
</dbReference>
<organism evidence="12 13">
    <name type="scientific">Mycena citricolor</name>
    <dbReference type="NCBI Taxonomy" id="2018698"/>
    <lineage>
        <taxon>Eukaryota</taxon>
        <taxon>Fungi</taxon>
        <taxon>Dikarya</taxon>
        <taxon>Basidiomycota</taxon>
        <taxon>Agaricomycotina</taxon>
        <taxon>Agaricomycetes</taxon>
        <taxon>Agaricomycetidae</taxon>
        <taxon>Agaricales</taxon>
        <taxon>Marasmiineae</taxon>
        <taxon>Mycenaceae</taxon>
        <taxon>Mycena</taxon>
    </lineage>
</organism>
<keyword evidence="13" id="KW-1185">Reference proteome</keyword>
<feature type="domain" description="SMP-LTD" evidence="11">
    <location>
        <begin position="437"/>
        <end position="628"/>
    </location>
</feature>
<reference evidence="12" key="1">
    <citation type="submission" date="2023-11" db="EMBL/GenBank/DDBJ databases">
        <authorList>
            <person name="De Vega J J."/>
            <person name="De Vega J J."/>
        </authorList>
    </citation>
    <scope>NUCLEOTIDE SEQUENCE</scope>
</reference>
<dbReference type="GO" id="GO:0005789">
    <property type="term" value="C:endoplasmic reticulum membrane"/>
    <property type="evidence" value="ECO:0007669"/>
    <property type="project" value="UniProtKB-SubCell"/>
</dbReference>
<dbReference type="GO" id="GO:0032865">
    <property type="term" value="C:ERMES complex"/>
    <property type="evidence" value="ECO:0007669"/>
    <property type="project" value="TreeGrafter"/>
</dbReference>
<dbReference type="CDD" id="cd21675">
    <property type="entry name" value="SMP_TEX2"/>
    <property type="match status" value="1"/>
</dbReference>
<dbReference type="PANTHER" id="PTHR13466:SF19">
    <property type="entry name" value="NUCLEUS-VACUOLE JUNCTION PROTEIN 2"/>
    <property type="match status" value="1"/>
</dbReference>
<feature type="compositionally biased region" description="Pro residues" evidence="9">
    <location>
        <begin position="1122"/>
        <end position="1132"/>
    </location>
</feature>
<feature type="compositionally biased region" description="Polar residues" evidence="9">
    <location>
        <begin position="743"/>
        <end position="760"/>
    </location>
</feature>
<feature type="compositionally biased region" description="Polar residues" evidence="9">
    <location>
        <begin position="908"/>
        <end position="921"/>
    </location>
</feature>
<dbReference type="AlphaFoldDB" id="A0AAD2HQP1"/>
<comment type="caution">
    <text evidence="12">The sequence shown here is derived from an EMBL/GenBank/DDBJ whole genome shotgun (WGS) entry which is preliminary data.</text>
</comment>
<feature type="compositionally biased region" description="Low complexity" evidence="9">
    <location>
        <begin position="790"/>
        <end position="810"/>
    </location>
</feature>
<evidence type="ECO:0000256" key="2">
    <source>
        <dbReference type="ARBA" id="ARBA00022448"/>
    </source>
</evidence>
<evidence type="ECO:0000256" key="7">
    <source>
        <dbReference type="ARBA" id="ARBA00023121"/>
    </source>
</evidence>
<evidence type="ECO:0000256" key="3">
    <source>
        <dbReference type="ARBA" id="ARBA00022692"/>
    </source>
</evidence>
<evidence type="ECO:0000256" key="5">
    <source>
        <dbReference type="ARBA" id="ARBA00022989"/>
    </source>
</evidence>
<evidence type="ECO:0000256" key="6">
    <source>
        <dbReference type="ARBA" id="ARBA00023055"/>
    </source>
</evidence>
<feature type="compositionally biased region" description="Low complexity" evidence="9">
    <location>
        <begin position="1013"/>
        <end position="1030"/>
    </location>
</feature>
<feature type="compositionally biased region" description="Polar residues" evidence="9">
    <location>
        <begin position="695"/>
        <end position="705"/>
    </location>
</feature>
<keyword evidence="8 10" id="KW-0472">Membrane</keyword>
<keyword evidence="7" id="KW-0446">Lipid-binding</keyword>
<accession>A0AAD2HQP1</accession>